<feature type="transmembrane region" description="Helical" evidence="1">
    <location>
        <begin position="168"/>
        <end position="187"/>
    </location>
</feature>
<protein>
    <submittedName>
        <fullName evidence="2">Uncharacterized protein</fullName>
    </submittedName>
</protein>
<evidence type="ECO:0000313" key="2">
    <source>
        <dbReference type="EMBL" id="CAL1708990.1"/>
    </source>
</evidence>
<feature type="transmembrane region" description="Helical" evidence="1">
    <location>
        <begin position="208"/>
        <end position="229"/>
    </location>
</feature>
<reference evidence="3" key="1">
    <citation type="submission" date="2024-04" db="EMBL/GenBank/DDBJ databases">
        <authorList>
            <person name="Shaw F."/>
            <person name="Minotto A."/>
        </authorList>
    </citation>
    <scope>NUCLEOTIDE SEQUENCE [LARGE SCALE GENOMIC DNA]</scope>
</reference>
<sequence length="321" mass="35705">MTPLEEAAVGTLAIRYYALVSFTILFYDYFLTIRMEIERSISRCLCTYSHPGGNLPRGPRRRSESFTSLRNWIVKHVFNEYKLCDALVFYHQIYAVVIQFLVGVLLIIRTYALYDRNKWVFRVTSAVAVIVTAVGCWGVLAKHDSAPAAPSIVGCNSSLSELQGGRLAIAWGGLLIFDTLIFSLTLYKAFAVERGGRRTLFDILFRDGAVYFGCMAIANLSNIITFVISKPLVKGISTTFTNVLATTLMSRLMLNIRDPKLLREQHADWSNSARPSTTLATSIPFISTIYPSAGDITTSSEATEPQHGSNDEVELTTIQIC</sequence>
<evidence type="ECO:0000256" key="1">
    <source>
        <dbReference type="SAM" id="Phobius"/>
    </source>
</evidence>
<organism evidence="2 3">
    <name type="scientific">Somion occarium</name>
    <dbReference type="NCBI Taxonomy" id="3059160"/>
    <lineage>
        <taxon>Eukaryota</taxon>
        <taxon>Fungi</taxon>
        <taxon>Dikarya</taxon>
        <taxon>Basidiomycota</taxon>
        <taxon>Agaricomycotina</taxon>
        <taxon>Agaricomycetes</taxon>
        <taxon>Polyporales</taxon>
        <taxon>Cerrenaceae</taxon>
        <taxon>Somion</taxon>
    </lineage>
</organism>
<evidence type="ECO:0000313" key="3">
    <source>
        <dbReference type="Proteomes" id="UP001497453"/>
    </source>
</evidence>
<dbReference type="Proteomes" id="UP001497453">
    <property type="component" value="Chromosome 5"/>
</dbReference>
<keyword evidence="3" id="KW-1185">Reference proteome</keyword>
<feature type="transmembrane region" description="Helical" evidence="1">
    <location>
        <begin position="120"/>
        <end position="140"/>
    </location>
</feature>
<dbReference type="EMBL" id="OZ037948">
    <property type="protein sequence ID" value="CAL1708990.1"/>
    <property type="molecule type" value="Genomic_DNA"/>
</dbReference>
<gene>
    <name evidence="2" type="ORF">GFSPODELE1_LOCUS7133</name>
</gene>
<feature type="transmembrane region" description="Helical" evidence="1">
    <location>
        <begin position="89"/>
        <end position="108"/>
    </location>
</feature>
<proteinExistence type="predicted"/>
<name>A0ABP1DMJ3_9APHY</name>
<keyword evidence="1" id="KW-0812">Transmembrane</keyword>
<keyword evidence="1" id="KW-0472">Membrane</keyword>
<accession>A0ABP1DMJ3</accession>
<feature type="transmembrane region" description="Helical" evidence="1">
    <location>
        <begin position="12"/>
        <end position="30"/>
    </location>
</feature>
<keyword evidence="1" id="KW-1133">Transmembrane helix</keyword>